<dbReference type="OrthoDB" id="9806585at2"/>
<name>A0A4R5PJ67_9HYPH</name>
<organism evidence="1 2">
    <name type="scientific">Pseudohoeflea suaedae</name>
    <dbReference type="NCBI Taxonomy" id="877384"/>
    <lineage>
        <taxon>Bacteria</taxon>
        <taxon>Pseudomonadati</taxon>
        <taxon>Pseudomonadota</taxon>
        <taxon>Alphaproteobacteria</taxon>
        <taxon>Hyphomicrobiales</taxon>
        <taxon>Rhizobiaceae</taxon>
        <taxon>Pseudohoeflea</taxon>
    </lineage>
</organism>
<dbReference type="EMBL" id="SMSI01000003">
    <property type="protein sequence ID" value="TDH34914.1"/>
    <property type="molecule type" value="Genomic_DNA"/>
</dbReference>
<evidence type="ECO:0000313" key="2">
    <source>
        <dbReference type="Proteomes" id="UP000295131"/>
    </source>
</evidence>
<reference evidence="1 2" key="1">
    <citation type="journal article" date="2013" name="Int. J. Syst. Evol. Microbiol.">
        <title>Hoeflea suaedae sp. nov., an endophytic bacterium isolated from the root of the halophyte Suaeda maritima.</title>
        <authorList>
            <person name="Chung E.J."/>
            <person name="Park J.A."/>
            <person name="Pramanik P."/>
            <person name="Bibi F."/>
            <person name="Jeon C.O."/>
            <person name="Chung Y.R."/>
        </authorList>
    </citation>
    <scope>NUCLEOTIDE SEQUENCE [LARGE SCALE GENOMIC DNA]</scope>
    <source>
        <strain evidence="1 2">YC6898</strain>
    </source>
</reference>
<gene>
    <name evidence="1" type="ORF">E2A64_14365</name>
</gene>
<comment type="caution">
    <text evidence="1">The sequence shown here is derived from an EMBL/GenBank/DDBJ whole genome shotgun (WGS) entry which is preliminary data.</text>
</comment>
<sequence>MFYVAWPSHENHAKRCLQALGISDKLVAKRLTEEKNTYFPISEWQPDVSLGVYPLPKDWVDKITPKHQG</sequence>
<dbReference type="Proteomes" id="UP000295131">
    <property type="component" value="Unassembled WGS sequence"/>
</dbReference>
<accession>A0A4R5PJ67</accession>
<proteinExistence type="predicted"/>
<evidence type="ECO:0000313" key="1">
    <source>
        <dbReference type="EMBL" id="TDH34914.1"/>
    </source>
</evidence>
<dbReference type="RefSeq" id="WP_133285199.1">
    <property type="nucleotide sequence ID" value="NZ_SMSI01000003.1"/>
</dbReference>
<dbReference type="AlphaFoldDB" id="A0A4R5PJ67"/>
<keyword evidence="2" id="KW-1185">Reference proteome</keyword>
<protein>
    <submittedName>
        <fullName evidence="1">Uncharacterized protein</fullName>
    </submittedName>
</protein>